<name>A0AA86S5M5_9FABA</name>
<evidence type="ECO:0000313" key="1">
    <source>
        <dbReference type="EMBL" id="CAJ1942603.1"/>
    </source>
</evidence>
<dbReference type="Gramene" id="rna-AYBTSS11_LOCUS20208">
    <property type="protein sequence ID" value="CAJ1964244.1"/>
    <property type="gene ID" value="gene-AYBTSS11_LOCUS20208"/>
</dbReference>
<keyword evidence="3" id="KW-1185">Reference proteome</keyword>
<dbReference type="Proteomes" id="UP001189624">
    <property type="component" value="Chromosome 6"/>
</dbReference>
<organism evidence="1 3">
    <name type="scientific">Sphenostylis stenocarpa</name>
    <dbReference type="NCBI Taxonomy" id="92480"/>
    <lineage>
        <taxon>Eukaryota</taxon>
        <taxon>Viridiplantae</taxon>
        <taxon>Streptophyta</taxon>
        <taxon>Embryophyta</taxon>
        <taxon>Tracheophyta</taxon>
        <taxon>Spermatophyta</taxon>
        <taxon>Magnoliopsida</taxon>
        <taxon>eudicotyledons</taxon>
        <taxon>Gunneridae</taxon>
        <taxon>Pentapetalae</taxon>
        <taxon>rosids</taxon>
        <taxon>fabids</taxon>
        <taxon>Fabales</taxon>
        <taxon>Fabaceae</taxon>
        <taxon>Papilionoideae</taxon>
        <taxon>50 kb inversion clade</taxon>
        <taxon>NPAAA clade</taxon>
        <taxon>indigoferoid/millettioid clade</taxon>
        <taxon>Phaseoleae</taxon>
        <taxon>Sphenostylis</taxon>
    </lineage>
</organism>
<dbReference type="Gramene" id="rna-AYBTSS11_LOCUS10927">
    <property type="protein sequence ID" value="CAJ1942603.1"/>
    <property type="gene ID" value="gene-AYBTSS11_LOCUS10927"/>
</dbReference>
<proteinExistence type="predicted"/>
<sequence>MAEERRFVSLADPHLFLRLSLAMLGSADNNSDCDDDATKEDDDFVFDIDPTVLVDTRKLIIDEPIVEGSHSVVFKGCTEKSVGITNGVLNQLIKKSE</sequence>
<protein>
    <submittedName>
        <fullName evidence="1">Uncharacterized protein</fullName>
    </submittedName>
</protein>
<dbReference type="Proteomes" id="UP001189624">
    <property type="component" value="Chromosome 3"/>
</dbReference>
<accession>A0AA86S5M5</accession>
<dbReference type="EMBL" id="OY731403">
    <property type="protein sequence ID" value="CAJ1964244.1"/>
    <property type="molecule type" value="Genomic_DNA"/>
</dbReference>
<dbReference type="AlphaFoldDB" id="A0AA86S5M5"/>
<gene>
    <name evidence="1" type="ORF">AYBTSS11_LOCUS10927</name>
    <name evidence="2" type="ORF">AYBTSS11_LOCUS20208</name>
</gene>
<reference evidence="1" key="1">
    <citation type="submission" date="2023-10" db="EMBL/GenBank/DDBJ databases">
        <authorList>
            <person name="Domelevo Entfellner J.-B."/>
        </authorList>
    </citation>
    <scope>NUCLEOTIDE SEQUENCE</scope>
</reference>
<evidence type="ECO:0000313" key="2">
    <source>
        <dbReference type="EMBL" id="CAJ1964244.1"/>
    </source>
</evidence>
<evidence type="ECO:0000313" key="3">
    <source>
        <dbReference type="Proteomes" id="UP001189624"/>
    </source>
</evidence>
<dbReference type="EMBL" id="OY731400">
    <property type="protein sequence ID" value="CAJ1942603.1"/>
    <property type="molecule type" value="Genomic_DNA"/>
</dbReference>